<keyword evidence="3 6" id="KW-0378">Hydrolase</keyword>
<comment type="caution">
    <text evidence="6">Lacks conserved residue(s) required for the propagation of feature annotation.</text>
</comment>
<dbReference type="PANTHER" id="PTHR10127:SF780">
    <property type="entry name" value="METALLOENDOPEPTIDASE"/>
    <property type="match status" value="1"/>
</dbReference>
<evidence type="ECO:0000256" key="3">
    <source>
        <dbReference type="ARBA" id="ARBA00022801"/>
    </source>
</evidence>
<dbReference type="GO" id="GO:0008270">
    <property type="term" value="F:zinc ion binding"/>
    <property type="evidence" value="ECO:0007669"/>
    <property type="project" value="UniProtKB-UniRule"/>
</dbReference>
<dbReference type="SMART" id="SM00235">
    <property type="entry name" value="ZnMc"/>
    <property type="match status" value="1"/>
</dbReference>
<dbReference type="PANTHER" id="PTHR10127">
    <property type="entry name" value="DISCOIDIN, CUB, EGF, LAMININ , AND ZINC METALLOPROTEASE DOMAIN CONTAINING"/>
    <property type="match status" value="1"/>
</dbReference>
<evidence type="ECO:0000256" key="5">
    <source>
        <dbReference type="ARBA" id="ARBA00023049"/>
    </source>
</evidence>
<evidence type="ECO:0000313" key="8">
    <source>
        <dbReference type="EMBL" id="KAK2177798.1"/>
    </source>
</evidence>
<proteinExistence type="predicted"/>
<evidence type="ECO:0000256" key="1">
    <source>
        <dbReference type="ARBA" id="ARBA00022670"/>
    </source>
</evidence>
<evidence type="ECO:0000259" key="7">
    <source>
        <dbReference type="PROSITE" id="PS51864"/>
    </source>
</evidence>
<evidence type="ECO:0000256" key="6">
    <source>
        <dbReference type="PROSITE-ProRule" id="PRU01211"/>
    </source>
</evidence>
<dbReference type="SUPFAM" id="SSF49854">
    <property type="entry name" value="Spermadhesin, CUB domain"/>
    <property type="match status" value="1"/>
</dbReference>
<dbReference type="GO" id="GO:0006508">
    <property type="term" value="P:proteolysis"/>
    <property type="evidence" value="ECO:0007669"/>
    <property type="project" value="UniProtKB-KW"/>
</dbReference>
<dbReference type="AlphaFoldDB" id="A0AAD9KU95"/>
<dbReference type="InterPro" id="IPR024079">
    <property type="entry name" value="MetalloPept_cat_dom_sf"/>
</dbReference>
<keyword evidence="9" id="KW-1185">Reference proteome</keyword>
<reference evidence="8" key="1">
    <citation type="journal article" date="2023" name="Mol. Biol. Evol.">
        <title>Third-Generation Sequencing Reveals the Adaptive Role of the Epigenome in Three Deep-Sea Polychaetes.</title>
        <authorList>
            <person name="Perez M."/>
            <person name="Aroh O."/>
            <person name="Sun Y."/>
            <person name="Lan Y."/>
            <person name="Juniper S.K."/>
            <person name="Young C.R."/>
            <person name="Angers B."/>
            <person name="Qian P.Y."/>
        </authorList>
    </citation>
    <scope>NUCLEOTIDE SEQUENCE</scope>
    <source>
        <strain evidence="8">R07B-5</strain>
    </source>
</reference>
<evidence type="ECO:0000256" key="2">
    <source>
        <dbReference type="ARBA" id="ARBA00022723"/>
    </source>
</evidence>
<feature type="domain" description="Peptidase M12A" evidence="7">
    <location>
        <begin position="69"/>
        <end position="193"/>
    </location>
</feature>
<dbReference type="Gene3D" id="3.40.390.10">
    <property type="entry name" value="Collagenase (Catalytic Domain)"/>
    <property type="match status" value="2"/>
</dbReference>
<dbReference type="Gene3D" id="2.60.120.290">
    <property type="entry name" value="Spermadhesin, CUB domain"/>
    <property type="match status" value="1"/>
</dbReference>
<protein>
    <recommendedName>
        <fullName evidence="7">Peptidase M12A domain-containing protein</fullName>
    </recommendedName>
</protein>
<organism evidence="8 9">
    <name type="scientific">Ridgeia piscesae</name>
    <name type="common">Tubeworm</name>
    <dbReference type="NCBI Taxonomy" id="27915"/>
    <lineage>
        <taxon>Eukaryota</taxon>
        <taxon>Metazoa</taxon>
        <taxon>Spiralia</taxon>
        <taxon>Lophotrochozoa</taxon>
        <taxon>Annelida</taxon>
        <taxon>Polychaeta</taxon>
        <taxon>Sedentaria</taxon>
        <taxon>Canalipalpata</taxon>
        <taxon>Sabellida</taxon>
        <taxon>Siboglinidae</taxon>
        <taxon>Ridgeia</taxon>
    </lineage>
</organism>
<name>A0AAD9KU95_RIDPI</name>
<feature type="binding site" evidence="6">
    <location>
        <position position="90"/>
    </location>
    <ligand>
        <name>Zn(2+)</name>
        <dbReference type="ChEBI" id="CHEBI:29105"/>
        <note>catalytic</note>
    </ligand>
</feature>
<feature type="active site" evidence="6">
    <location>
        <position position="91"/>
    </location>
</feature>
<keyword evidence="2 6" id="KW-0479">Metal-binding</keyword>
<keyword evidence="4 6" id="KW-0862">Zinc</keyword>
<sequence length="388" mass="45421">MDFFLFGSLPTLEQAQECVEQQKHRHKRKLLNFHNYPVYKWPMPIIYKYDGTHDADAILMIEAAIKHWETHTCIRFKRVDTNATLGIPVHELGHAIGFWHEHVRPDRDNYVTVNSSYIYWWYRINYQKLNSTLVNEMRVPYDYGSLLHYTATELSIGRLHAIEPKDPLYLKTMGQRVGLSFFDAKLANLAYCKDACAGVKPIVKCYRGGYRDPNDCSKCKCPEGFGRVGCRYPERVEGGCSPKSQGFIYVHSTRERCLSSRNYDQADGKGRYKHGDKCNWLLKARWGRKIQVRFAGPRFSTYCYYDGPSCYQWVEIKYKKSLSLRGPRFCCNPGGIPNFNGKERLTSERRWMMIIFNAEYPLFMNKYSKTVPPHYMKGFKLCYRLAPL</sequence>
<accession>A0AAD9KU95</accession>
<gene>
    <name evidence="8" type="ORF">NP493_579g01011</name>
</gene>
<dbReference type="Pfam" id="PF01400">
    <property type="entry name" value="Astacin"/>
    <property type="match status" value="2"/>
</dbReference>
<keyword evidence="5 6" id="KW-0482">Metalloprotease</keyword>
<dbReference type="InterPro" id="IPR006026">
    <property type="entry name" value="Peptidase_Metallo"/>
</dbReference>
<dbReference type="GO" id="GO:0004222">
    <property type="term" value="F:metalloendopeptidase activity"/>
    <property type="evidence" value="ECO:0007669"/>
    <property type="project" value="UniProtKB-UniRule"/>
</dbReference>
<evidence type="ECO:0000313" key="9">
    <source>
        <dbReference type="Proteomes" id="UP001209878"/>
    </source>
</evidence>
<dbReference type="SUPFAM" id="SSF55486">
    <property type="entry name" value="Metalloproteases ('zincins'), catalytic domain"/>
    <property type="match status" value="1"/>
</dbReference>
<feature type="binding site" evidence="6">
    <location>
        <position position="100"/>
    </location>
    <ligand>
        <name>Zn(2+)</name>
        <dbReference type="ChEBI" id="CHEBI:29105"/>
        <note>catalytic</note>
    </ligand>
</feature>
<dbReference type="EMBL" id="JAODUO010000578">
    <property type="protein sequence ID" value="KAK2177798.1"/>
    <property type="molecule type" value="Genomic_DNA"/>
</dbReference>
<feature type="binding site" evidence="6">
    <location>
        <position position="94"/>
    </location>
    <ligand>
        <name>Zn(2+)</name>
        <dbReference type="ChEBI" id="CHEBI:29105"/>
        <note>catalytic</note>
    </ligand>
</feature>
<dbReference type="Proteomes" id="UP001209878">
    <property type="component" value="Unassembled WGS sequence"/>
</dbReference>
<comment type="cofactor">
    <cofactor evidence="6">
        <name>Zn(2+)</name>
        <dbReference type="ChEBI" id="CHEBI:29105"/>
    </cofactor>
    <text evidence="6">Binds 1 zinc ion per subunit.</text>
</comment>
<keyword evidence="1 6" id="KW-0645">Protease</keyword>
<dbReference type="InterPro" id="IPR035914">
    <property type="entry name" value="Sperma_CUB_dom_sf"/>
</dbReference>
<evidence type="ECO:0000256" key="4">
    <source>
        <dbReference type="ARBA" id="ARBA00022833"/>
    </source>
</evidence>
<dbReference type="PROSITE" id="PS51864">
    <property type="entry name" value="ASTACIN"/>
    <property type="match status" value="1"/>
</dbReference>
<dbReference type="InterPro" id="IPR001506">
    <property type="entry name" value="Peptidase_M12A"/>
</dbReference>
<comment type="caution">
    <text evidence="8">The sequence shown here is derived from an EMBL/GenBank/DDBJ whole genome shotgun (WGS) entry which is preliminary data.</text>
</comment>